<reference evidence="1 2" key="1">
    <citation type="journal article" date="2022" name="DNA Res.">
        <title>Chromosomal-level genome assembly of the orchid tree Bauhinia variegata (Leguminosae; Cercidoideae) supports the allotetraploid origin hypothesis of Bauhinia.</title>
        <authorList>
            <person name="Zhong Y."/>
            <person name="Chen Y."/>
            <person name="Zheng D."/>
            <person name="Pang J."/>
            <person name="Liu Y."/>
            <person name="Luo S."/>
            <person name="Meng S."/>
            <person name="Qian L."/>
            <person name="Wei D."/>
            <person name="Dai S."/>
            <person name="Zhou R."/>
        </authorList>
    </citation>
    <scope>NUCLEOTIDE SEQUENCE [LARGE SCALE GENOMIC DNA]</scope>
    <source>
        <strain evidence="1">BV-YZ2020</strain>
    </source>
</reference>
<sequence>MMESPRAKLVQPLTLILYWSLCLLVAMAQTRNTTVAVKVGVVLDLDEKIAKMGLSCINMSLTDLYYSHSNYNTRLVFNVRDSRKDVVTAAAQALDLIKEEQVQAIIGPISSMEAGFIIGLGDKAHVPILSFSATSPSLTSLGSPYFFRIAQNDSAQVDAIGAIVQAFGWREAVPIYIDNEFGKGVIPFLTNALQKVYARIPYLSAISPSATDQDIRTELYKLMTMQTRVFVVHMGRDIGPRLFTIAKQIGMMEQGYVWIVSDGIANELTSSHSSVIESMEGVLGVKTYIPRTQELDDFKIRSKRKFLQDYPDLVDTTLNVFGIWAYDATTALAMAVEKVGSTNFGFRMRNDSSNLTDLERFGISDKGEELREALSNTKFKGLSGEFNVVDGQLQASTFEIINVMGNGERRVGFWTSQNGLVRNLGSINKSTYSASKNNLGPIIWPGDSSSVPKGWENPTNANKFRIGVPVKDGYTEFLKIELDSSTNTTHVTGFCIAVFEAVIKVLPYALPYELIPFDGTYNELVTQVYFGKFDAVVGDTTIIANRSNYVDYTLPYTESGVTMVVPIKEGGSKNPWTFLKPLTWDLWATSACSFLFIGFVIWVLEHRINEKFRGPPSYQIGTSLWFSFSVMVFAHREKIVSNLGRFVVTVWVFVVLILIQSYTASLTSLLTVEQLRPAFTDVNQLIKNRLNVGYLKGSFVYGMLKEMGFQDFQLKVYNSTEHCDELFMKGSANGGIVAAFDEIPCVKLFLAKYCFKYAMVEPRFKTGGFGFVFPKDSPLVADISRAILNVTQGDEMTRIERAWFQRSSCPESDAAISSSTNSLGLDGFWGLFLIAAAASLLALICFAVRFLYKYRHILLSYDDNTSVWKRIGILLRIFDEKDLSSHTFRNSESSSRHILSPVELSPTTHGPPSPFRRTEMSSPYCAHISPYAHAHAHAPRGTNPINFHH</sequence>
<proteinExistence type="predicted"/>
<evidence type="ECO:0000313" key="1">
    <source>
        <dbReference type="EMBL" id="KAI4316433.1"/>
    </source>
</evidence>
<organism evidence="1 2">
    <name type="scientific">Bauhinia variegata</name>
    <name type="common">Purple orchid tree</name>
    <name type="synonym">Phanera variegata</name>
    <dbReference type="NCBI Taxonomy" id="167791"/>
    <lineage>
        <taxon>Eukaryota</taxon>
        <taxon>Viridiplantae</taxon>
        <taxon>Streptophyta</taxon>
        <taxon>Embryophyta</taxon>
        <taxon>Tracheophyta</taxon>
        <taxon>Spermatophyta</taxon>
        <taxon>Magnoliopsida</taxon>
        <taxon>eudicotyledons</taxon>
        <taxon>Gunneridae</taxon>
        <taxon>Pentapetalae</taxon>
        <taxon>rosids</taxon>
        <taxon>fabids</taxon>
        <taxon>Fabales</taxon>
        <taxon>Fabaceae</taxon>
        <taxon>Cercidoideae</taxon>
        <taxon>Cercideae</taxon>
        <taxon>Bauhiniinae</taxon>
        <taxon>Bauhinia</taxon>
    </lineage>
</organism>
<protein>
    <submittedName>
        <fullName evidence="1">Uncharacterized protein</fullName>
    </submittedName>
</protein>
<name>A0ACB9LXQ0_BAUVA</name>
<gene>
    <name evidence="1" type="ORF">L6164_024412</name>
</gene>
<dbReference type="EMBL" id="CM039435">
    <property type="protein sequence ID" value="KAI4316433.1"/>
    <property type="molecule type" value="Genomic_DNA"/>
</dbReference>
<evidence type="ECO:0000313" key="2">
    <source>
        <dbReference type="Proteomes" id="UP000828941"/>
    </source>
</evidence>
<accession>A0ACB9LXQ0</accession>
<comment type="caution">
    <text evidence="1">The sequence shown here is derived from an EMBL/GenBank/DDBJ whole genome shotgun (WGS) entry which is preliminary data.</text>
</comment>
<keyword evidence="2" id="KW-1185">Reference proteome</keyword>
<dbReference type="Proteomes" id="UP000828941">
    <property type="component" value="Chromosome 10"/>
</dbReference>